<evidence type="ECO:0008006" key="4">
    <source>
        <dbReference type="Google" id="ProtNLM"/>
    </source>
</evidence>
<proteinExistence type="predicted"/>
<dbReference type="KEGG" id="psez:HME7025_01817"/>
<evidence type="ECO:0000313" key="3">
    <source>
        <dbReference type="Proteomes" id="UP000245468"/>
    </source>
</evidence>
<keyword evidence="3" id="KW-1185">Reference proteome</keyword>
<dbReference type="EMBL" id="CP029346">
    <property type="protein sequence ID" value="AWL09669.1"/>
    <property type="molecule type" value="Genomic_DNA"/>
</dbReference>
<dbReference type="OrthoDB" id="654178at2"/>
<accession>A0A2S2DWG5</accession>
<dbReference type="SUPFAM" id="SSF56925">
    <property type="entry name" value="OMPA-like"/>
    <property type="match status" value="1"/>
</dbReference>
<dbReference type="AlphaFoldDB" id="A0A2S2DWG5"/>
<name>A0A2S2DWG5_9BACT</name>
<evidence type="ECO:0000256" key="1">
    <source>
        <dbReference type="SAM" id="SignalP"/>
    </source>
</evidence>
<dbReference type="Proteomes" id="UP000245468">
    <property type="component" value="Chromosome"/>
</dbReference>
<evidence type="ECO:0000313" key="2">
    <source>
        <dbReference type="EMBL" id="AWL09669.1"/>
    </source>
</evidence>
<keyword evidence="1" id="KW-0732">Signal</keyword>
<dbReference type="Gene3D" id="2.40.160.20">
    <property type="match status" value="1"/>
</dbReference>
<dbReference type="InterPro" id="IPR011250">
    <property type="entry name" value="OMP/PagP_B-barrel"/>
</dbReference>
<feature type="chain" id="PRO_5015502714" description="Outer membrane protein beta-barrel domain-containing protein" evidence="1">
    <location>
        <begin position="28"/>
        <end position="182"/>
    </location>
</feature>
<organism evidence="2 3">
    <name type="scientific">Aquirufa nivalisilvae</name>
    <dbReference type="NCBI Taxonomy" id="2516557"/>
    <lineage>
        <taxon>Bacteria</taxon>
        <taxon>Pseudomonadati</taxon>
        <taxon>Bacteroidota</taxon>
        <taxon>Cytophagia</taxon>
        <taxon>Cytophagales</taxon>
        <taxon>Flectobacillaceae</taxon>
        <taxon>Aquirufa</taxon>
    </lineage>
</organism>
<gene>
    <name evidence="2" type="ORF">HME7025_01817</name>
</gene>
<protein>
    <recommendedName>
        <fullName evidence="4">Outer membrane protein beta-barrel domain-containing protein</fullName>
    </recommendedName>
</protein>
<reference evidence="3" key="1">
    <citation type="submission" date="2018-05" db="EMBL/GenBank/DDBJ databases">
        <title>Pseudarcicella sp. HME7025 Genome sequencing and assembly.</title>
        <authorList>
            <person name="Kim H."/>
            <person name="Kang H."/>
            <person name="Joh K."/>
        </authorList>
    </citation>
    <scope>NUCLEOTIDE SEQUENCE [LARGE SCALE GENOMIC DNA]</scope>
    <source>
        <strain evidence="3">HME7025</strain>
    </source>
</reference>
<feature type="signal peptide" evidence="1">
    <location>
        <begin position="1"/>
        <end position="27"/>
    </location>
</feature>
<dbReference type="RefSeq" id="WP_109323339.1">
    <property type="nucleotide sequence ID" value="NZ_CP029346.1"/>
</dbReference>
<sequence length="182" mass="20409">MKNLGMTAMAKAALLACALVPSTFFSAYCFSDQEGQEGDQEKNSFGIRYSYSCMGLTWRHAFNALNQFEAFIQPMATDPVKEFNFYGGRYIHNFPQTEFPFTPYIFMGVGMSTYQNNMPNPVLNENNKLNKCLGYAVGQGVEIPLSDKLSFSGDVAITRLNNEPDQMLGIIRLGMGMHYTLK</sequence>